<protein>
    <submittedName>
        <fullName evidence="1">Uncharacterized protein</fullName>
    </submittedName>
</protein>
<reference evidence="1" key="1">
    <citation type="submission" date="2013-01" db="EMBL/GenBank/DDBJ databases">
        <title>Genome draft of Hydrogenophaga taeniospiralis 2K1.</title>
        <authorList>
            <person name="Gomila M."/>
            <person name="Lalucat J."/>
        </authorList>
    </citation>
    <scope>NUCLEOTIDE SEQUENCE</scope>
    <source>
        <strain evidence="1">CCUG 15921</strain>
    </source>
</reference>
<comment type="caution">
    <text evidence="1">The sequence shown here is derived from an EMBL/GenBank/DDBJ whole genome shotgun (WGS) entry which is preliminary data.</text>
</comment>
<name>A0A9X4NTW4_9BURK</name>
<accession>A0A9X4NTW4</accession>
<dbReference type="AlphaFoldDB" id="A0A9X4NTW4"/>
<keyword evidence="2" id="KW-1185">Reference proteome</keyword>
<dbReference type="EMBL" id="AOGK01000002">
    <property type="protein sequence ID" value="MDG5974280.1"/>
    <property type="molecule type" value="Genomic_DNA"/>
</dbReference>
<evidence type="ECO:0000313" key="1">
    <source>
        <dbReference type="EMBL" id="MDG5974280.1"/>
    </source>
</evidence>
<sequence>MLRTNTGAQFVMNCIQADFQTAGATAGPSTQPLTATGRRTCARTSDRHFKTAWGGIVVPASSTPDATGSPTGDATATRDAVDAAFPRFVPNHQPPAAALASTRPTSTSRPAFDRRATGVALRLGAASEGSREVRQVRQAVAASGFLDWQAAQVWNSPSAWAGAWGSWRGAAVGLAPSEVPQAWQNRALSPFSAPHAAHTAMNHLSIEKCLPGF</sequence>
<gene>
    <name evidence="1" type="ORF">H010_03397</name>
</gene>
<proteinExistence type="predicted"/>
<dbReference type="Proteomes" id="UP001152876">
    <property type="component" value="Unassembled WGS sequence"/>
</dbReference>
<organism evidence="1 2">
    <name type="scientific">Hydrogenophaga taeniospiralis CCUG 15921</name>
    <dbReference type="NCBI Taxonomy" id="1281780"/>
    <lineage>
        <taxon>Bacteria</taxon>
        <taxon>Pseudomonadati</taxon>
        <taxon>Pseudomonadota</taxon>
        <taxon>Betaproteobacteria</taxon>
        <taxon>Burkholderiales</taxon>
        <taxon>Comamonadaceae</taxon>
        <taxon>Hydrogenophaga</taxon>
    </lineage>
</organism>
<evidence type="ECO:0000313" key="2">
    <source>
        <dbReference type="Proteomes" id="UP001152876"/>
    </source>
</evidence>